<organism evidence="1 2">
    <name type="scientific">Candidatus Kaiserbacteria bacterium GW2011_GWA2_52_12</name>
    <dbReference type="NCBI Taxonomy" id="1618671"/>
    <lineage>
        <taxon>Bacteria</taxon>
        <taxon>Candidatus Kaiseribacteriota</taxon>
    </lineage>
</organism>
<proteinExistence type="predicted"/>
<evidence type="ECO:0000313" key="1">
    <source>
        <dbReference type="EMBL" id="KKW22680.1"/>
    </source>
</evidence>
<evidence type="ECO:0000313" key="2">
    <source>
        <dbReference type="Proteomes" id="UP000034273"/>
    </source>
</evidence>
<sequence length="231" mass="25649">MKVPSPKSKNEWKPLGLLMSKVQDLYTTVRDTLGGMGIGMDIIPWLAGDGKKSLVEKLKALGTEFKNTQRIRLTGNKNLIWVNLDAPLKLPFDGAEPKPDQNAPSGWVKVELKKGSLYVDGKKIVAHLDEGQKDGKVMQGHKLAEALTGKSVEHPNILDALLELPHLVPDELKKDGLGRTIYLYFWAVKFRDRDGGLYVRYGCWDGGAYRSDFRWLDGHWGGQGPAAVRAS</sequence>
<reference evidence="1 2" key="1">
    <citation type="journal article" date="2015" name="Nature">
        <title>rRNA introns, odd ribosomes, and small enigmatic genomes across a large radiation of phyla.</title>
        <authorList>
            <person name="Brown C.T."/>
            <person name="Hug L.A."/>
            <person name="Thomas B.C."/>
            <person name="Sharon I."/>
            <person name="Castelle C.J."/>
            <person name="Singh A."/>
            <person name="Wilkins M.J."/>
            <person name="Williams K.H."/>
            <person name="Banfield J.F."/>
        </authorList>
    </citation>
    <scope>NUCLEOTIDE SEQUENCE [LARGE SCALE GENOMIC DNA]</scope>
</reference>
<protein>
    <submittedName>
        <fullName evidence="1">Uncharacterized protein</fullName>
    </submittedName>
</protein>
<dbReference type="Proteomes" id="UP000034273">
    <property type="component" value="Unassembled WGS sequence"/>
</dbReference>
<comment type="caution">
    <text evidence="1">The sequence shown here is derived from an EMBL/GenBank/DDBJ whole genome shotgun (WGS) entry which is preliminary data.</text>
</comment>
<dbReference type="EMBL" id="LCQW01000038">
    <property type="protein sequence ID" value="KKW22680.1"/>
    <property type="molecule type" value="Genomic_DNA"/>
</dbReference>
<gene>
    <name evidence="1" type="ORF">UY67_C0038G0009</name>
</gene>
<accession>A0A0G1WVX0</accession>
<dbReference type="AlphaFoldDB" id="A0A0G1WVX0"/>
<name>A0A0G1WVX0_9BACT</name>